<accession>A0A2U3AFJ2</accession>
<dbReference type="Pfam" id="PF06207">
    <property type="entry name" value="DUF1002"/>
    <property type="match status" value="1"/>
</dbReference>
<protein>
    <submittedName>
        <fullName evidence="2">Predicted secreted protein</fullName>
    </submittedName>
    <submittedName>
        <fullName evidence="3">Uncharacterized protein YpuA (DUF1002 family)</fullName>
    </submittedName>
</protein>
<dbReference type="InterPro" id="IPR009343">
    <property type="entry name" value="DUF1002"/>
</dbReference>
<evidence type="ECO:0000313" key="4">
    <source>
        <dbReference type="Proteomes" id="UP000254330"/>
    </source>
</evidence>
<dbReference type="OrthoDB" id="9810153at2"/>
<feature type="signal peptide" evidence="1">
    <location>
        <begin position="1"/>
        <end position="20"/>
    </location>
</feature>
<sequence length="308" mass="33279">MKKQAIAIIAAMCLTTTAVVSPVISQAATQSSSTVNEKLGVPIAVYGSSLNEQEKAQVKQDLNVAADEETEEITITGSDIAKYIQDGDARARLYSSAKITPQDKGAGLVINIVTPDNITQVTSDMYSNAMLTAGIEDAKVDVAAPKKVSGHSALAGIYKAYEVTTGKTLDKNRTDVANQELSVATGIAQNSGVSDEKVSQLLTEIKQAIAEQKPATKEDVAKIVDDKLSTLKIELSDTDRQLLIDLMDKISNLKIDFSKWSSQLDQLNNSLKDKIENLKNDVNSDSGFWASVKDFFQNLVDTVKGWFN</sequence>
<evidence type="ECO:0000313" key="3">
    <source>
        <dbReference type="EMBL" id="TDR42186.1"/>
    </source>
</evidence>
<dbReference type="EMBL" id="SNZG01000004">
    <property type="protein sequence ID" value="TDR42186.1"/>
    <property type="molecule type" value="Genomic_DNA"/>
</dbReference>
<dbReference type="AlphaFoldDB" id="A0A2U3AFJ2"/>
<keyword evidence="1" id="KW-0732">Signal</keyword>
<gene>
    <name evidence="3" type="ORF">DFR61_10476</name>
    <name evidence="2" type="ORF">NCTC10597_02687</name>
</gene>
<comment type="caution">
    <text evidence="2">The sequence shown here is derived from an EMBL/GenBank/DDBJ whole genome shotgun (WGS) entry which is preliminary data.</text>
</comment>
<dbReference type="EMBL" id="UGNP01000001">
    <property type="protein sequence ID" value="STX10895.1"/>
    <property type="molecule type" value="Genomic_DNA"/>
</dbReference>
<dbReference type="RefSeq" id="WP_109348839.1">
    <property type="nucleotide sequence ID" value="NZ_BJUE01000002.1"/>
</dbReference>
<dbReference type="Proteomes" id="UP000294641">
    <property type="component" value="Unassembled WGS sequence"/>
</dbReference>
<organism evidence="2 4">
    <name type="scientific">Kurthia zopfii</name>
    <dbReference type="NCBI Taxonomy" id="1650"/>
    <lineage>
        <taxon>Bacteria</taxon>
        <taxon>Bacillati</taxon>
        <taxon>Bacillota</taxon>
        <taxon>Bacilli</taxon>
        <taxon>Bacillales</taxon>
        <taxon>Caryophanaceae</taxon>
        <taxon>Kurthia</taxon>
    </lineage>
</organism>
<evidence type="ECO:0000256" key="1">
    <source>
        <dbReference type="SAM" id="SignalP"/>
    </source>
</evidence>
<dbReference type="Proteomes" id="UP000254330">
    <property type="component" value="Unassembled WGS sequence"/>
</dbReference>
<reference evidence="2 4" key="1">
    <citation type="submission" date="2018-06" db="EMBL/GenBank/DDBJ databases">
        <authorList>
            <consortium name="Pathogen Informatics"/>
            <person name="Doyle S."/>
        </authorList>
    </citation>
    <scope>NUCLEOTIDE SEQUENCE [LARGE SCALE GENOMIC DNA]</scope>
    <source>
        <strain evidence="2 4">NCTC10597</strain>
    </source>
</reference>
<proteinExistence type="predicted"/>
<evidence type="ECO:0000313" key="2">
    <source>
        <dbReference type="EMBL" id="STX10895.1"/>
    </source>
</evidence>
<name>A0A2U3AFJ2_9BACL</name>
<evidence type="ECO:0000313" key="5">
    <source>
        <dbReference type="Proteomes" id="UP000294641"/>
    </source>
</evidence>
<feature type="chain" id="PRO_5039290794" evidence="1">
    <location>
        <begin position="21"/>
        <end position="308"/>
    </location>
</feature>
<keyword evidence="5" id="KW-1185">Reference proteome</keyword>
<reference evidence="3 5" key="2">
    <citation type="submission" date="2019-03" db="EMBL/GenBank/DDBJ databases">
        <title>Genomic Encyclopedia of Type Strains, Phase IV (KMG-IV): sequencing the most valuable type-strain genomes for metagenomic binning, comparative biology and taxonomic classification.</title>
        <authorList>
            <person name="Goeker M."/>
        </authorList>
    </citation>
    <scope>NUCLEOTIDE SEQUENCE [LARGE SCALE GENOMIC DNA]</scope>
    <source>
        <strain evidence="3 5">DSM 20580</strain>
    </source>
</reference>